<dbReference type="PANTHER" id="PTHR30482">
    <property type="entry name" value="HIGH-AFFINITY BRANCHED-CHAIN AMINO ACID TRANSPORT SYSTEM PERMEASE"/>
    <property type="match status" value="1"/>
</dbReference>
<evidence type="ECO:0000256" key="4">
    <source>
        <dbReference type="ARBA" id="ARBA00022989"/>
    </source>
</evidence>
<evidence type="ECO:0000313" key="8">
    <source>
        <dbReference type="Proteomes" id="UP000233654"/>
    </source>
</evidence>
<comment type="caution">
    <text evidence="7">The sequence shown here is derived from an EMBL/GenBank/DDBJ whole genome shotgun (WGS) entry which is preliminary data.</text>
</comment>
<evidence type="ECO:0000256" key="2">
    <source>
        <dbReference type="ARBA" id="ARBA00022475"/>
    </source>
</evidence>
<proteinExistence type="predicted"/>
<dbReference type="EMBL" id="PHEX01000085">
    <property type="protein sequence ID" value="PKQ27515.1"/>
    <property type="molecule type" value="Genomic_DNA"/>
</dbReference>
<feature type="transmembrane region" description="Helical" evidence="6">
    <location>
        <begin position="398"/>
        <end position="419"/>
    </location>
</feature>
<feature type="transmembrane region" description="Helical" evidence="6">
    <location>
        <begin position="31"/>
        <end position="56"/>
    </location>
</feature>
<dbReference type="AlphaFoldDB" id="A0A2N3G468"/>
<dbReference type="Pfam" id="PF02653">
    <property type="entry name" value="BPD_transp_2"/>
    <property type="match status" value="1"/>
</dbReference>
<dbReference type="GO" id="GO:0005886">
    <property type="term" value="C:plasma membrane"/>
    <property type="evidence" value="ECO:0007669"/>
    <property type="project" value="UniProtKB-SubCell"/>
</dbReference>
<keyword evidence="5 6" id="KW-0472">Membrane</keyword>
<keyword evidence="2" id="KW-1003">Cell membrane</keyword>
<dbReference type="InterPro" id="IPR001851">
    <property type="entry name" value="ABC_transp_permease"/>
</dbReference>
<dbReference type="Proteomes" id="UP000233654">
    <property type="component" value="Unassembled WGS sequence"/>
</dbReference>
<dbReference type="GO" id="GO:0015658">
    <property type="term" value="F:branched-chain amino acid transmembrane transporter activity"/>
    <property type="evidence" value="ECO:0007669"/>
    <property type="project" value="InterPro"/>
</dbReference>
<dbReference type="PANTHER" id="PTHR30482:SF10">
    <property type="entry name" value="HIGH-AFFINITY BRANCHED-CHAIN AMINO ACID TRANSPORT PROTEIN BRAE"/>
    <property type="match status" value="1"/>
</dbReference>
<feature type="transmembrane region" description="Helical" evidence="6">
    <location>
        <begin position="203"/>
        <end position="230"/>
    </location>
</feature>
<feature type="transmembrane region" description="Helical" evidence="6">
    <location>
        <begin position="110"/>
        <end position="130"/>
    </location>
</feature>
<gene>
    <name evidence="7" type="ORF">CVT63_07580</name>
</gene>
<feature type="transmembrane region" description="Helical" evidence="6">
    <location>
        <begin position="275"/>
        <end position="294"/>
    </location>
</feature>
<protein>
    <submittedName>
        <fullName evidence="7">Branched-chain amino acid ABC transporter permease</fullName>
    </submittedName>
</protein>
<sequence>MGVTTRTSLTRARGIGQLRGKLGSYFSLVPLLGWLFGALIAVVLEMLVGAQLASILGLPKLPVLFGFDTVLKAPVLIPSTLLYMLLIYILPVAIVAKLTAAPANRLAAKLFELPMWVSALVHLVLLYVILQLWCELSDYRLLLARLMLIAIMITLSLNVVNGYMGEFSCSHPGFMALGAYAASVFTVGLFVNDNLFGAAILPAAVGPFLFPIGLIFGGIMAAVGAVLVAVPSFRTRGDYLAIISLAFMFIVKSLIENLEVVGGPRGLSSQPNWANLPTVFVWTVLCVWTINNFVNSTMGKALNAVRDDEIAAEAMTVNTRRTKFVAFLFAAFWAGVAGGLFAHVLRYVNPGTFGIQKLAEVLAMVYFGGLNSVLGSIVGAVGFNLLSEALRPLEIFKWIIIPLLLILTMIFRPTGLIAFRTFDVRNLLRPKGKSEEEGDHGDTPS</sequence>
<reference evidence="7 8" key="1">
    <citation type="journal article" date="2017" name="ISME J.">
        <title>Potential for microbial H2 and metal transformations associated with novel bacteria and archaea in deep terrestrial subsurface sediments.</title>
        <authorList>
            <person name="Hernsdorf A.W."/>
            <person name="Amano Y."/>
            <person name="Miyakawa K."/>
            <person name="Ise K."/>
            <person name="Suzuki Y."/>
            <person name="Anantharaman K."/>
            <person name="Probst A."/>
            <person name="Burstein D."/>
            <person name="Thomas B.C."/>
            <person name="Banfield J.F."/>
        </authorList>
    </citation>
    <scope>NUCLEOTIDE SEQUENCE [LARGE SCALE GENOMIC DNA]</scope>
    <source>
        <strain evidence="7">HGW-Actinobacteria-3</strain>
    </source>
</reference>
<accession>A0A2N3G468</accession>
<organism evidence="7 8">
    <name type="scientific">Candidatus Anoxymicrobium japonicum</name>
    <dbReference type="NCBI Taxonomy" id="2013648"/>
    <lineage>
        <taxon>Bacteria</taxon>
        <taxon>Bacillati</taxon>
        <taxon>Actinomycetota</taxon>
        <taxon>Candidatus Geothermincolia</taxon>
        <taxon>Candidatus Geothermincolales</taxon>
        <taxon>Candidatus Anoxymicrobiaceae</taxon>
        <taxon>Candidatus Anoxymicrobium</taxon>
    </lineage>
</organism>
<name>A0A2N3G468_9ACTN</name>
<feature type="transmembrane region" description="Helical" evidence="6">
    <location>
        <begin position="365"/>
        <end position="386"/>
    </location>
</feature>
<keyword evidence="3 6" id="KW-0812">Transmembrane</keyword>
<evidence type="ECO:0000256" key="1">
    <source>
        <dbReference type="ARBA" id="ARBA00004651"/>
    </source>
</evidence>
<keyword evidence="4 6" id="KW-1133">Transmembrane helix</keyword>
<comment type="subcellular location">
    <subcellularLocation>
        <location evidence="1">Cell membrane</location>
        <topology evidence="1">Multi-pass membrane protein</topology>
    </subcellularLocation>
</comment>
<feature type="transmembrane region" description="Helical" evidence="6">
    <location>
        <begin position="324"/>
        <end position="345"/>
    </location>
</feature>
<evidence type="ECO:0000256" key="5">
    <source>
        <dbReference type="ARBA" id="ARBA00023136"/>
    </source>
</evidence>
<dbReference type="CDD" id="cd06581">
    <property type="entry name" value="TM_PBP1_LivM_like"/>
    <property type="match status" value="1"/>
</dbReference>
<feature type="transmembrane region" description="Helical" evidence="6">
    <location>
        <begin position="76"/>
        <end position="98"/>
    </location>
</feature>
<dbReference type="InterPro" id="IPR043428">
    <property type="entry name" value="LivM-like"/>
</dbReference>
<feature type="transmembrane region" description="Helical" evidence="6">
    <location>
        <begin position="142"/>
        <end position="160"/>
    </location>
</feature>
<evidence type="ECO:0000256" key="6">
    <source>
        <dbReference type="SAM" id="Phobius"/>
    </source>
</evidence>
<feature type="transmembrane region" description="Helical" evidence="6">
    <location>
        <begin position="237"/>
        <end position="255"/>
    </location>
</feature>
<feature type="transmembrane region" description="Helical" evidence="6">
    <location>
        <begin position="172"/>
        <end position="191"/>
    </location>
</feature>
<evidence type="ECO:0000256" key="3">
    <source>
        <dbReference type="ARBA" id="ARBA00022692"/>
    </source>
</evidence>
<evidence type="ECO:0000313" key="7">
    <source>
        <dbReference type="EMBL" id="PKQ27515.1"/>
    </source>
</evidence>